<dbReference type="InterPro" id="IPR050171">
    <property type="entry name" value="MFS_Transporters"/>
</dbReference>
<sequence length="143" mass="15806">FMVFASMEFQNDGASAMYWLVLAYLFHTIGELSSSPVALSFITKLAPVKYASLMMGVYFAATGLGNKVAGIVGEFSSEAGDGTIFLGITIFTVAFAIIVLLMLKPLKRLTHGVEDEERELPQQENFELGDEDLVDKEDTKRRR</sequence>
<evidence type="ECO:0000256" key="8">
    <source>
        <dbReference type="SAM" id="Phobius"/>
    </source>
</evidence>
<proteinExistence type="predicted"/>
<dbReference type="Gene3D" id="1.20.1250.20">
    <property type="entry name" value="MFS general substrate transporter like domains"/>
    <property type="match status" value="1"/>
</dbReference>
<evidence type="ECO:0000256" key="3">
    <source>
        <dbReference type="ARBA" id="ARBA00022475"/>
    </source>
</evidence>
<evidence type="ECO:0000256" key="1">
    <source>
        <dbReference type="ARBA" id="ARBA00004651"/>
    </source>
</evidence>
<keyword evidence="10" id="KW-1185">Reference proteome</keyword>
<evidence type="ECO:0000256" key="2">
    <source>
        <dbReference type="ARBA" id="ARBA00022448"/>
    </source>
</evidence>
<feature type="transmembrane region" description="Helical" evidence="8">
    <location>
        <begin position="16"/>
        <end position="39"/>
    </location>
</feature>
<comment type="subcellular location">
    <subcellularLocation>
        <location evidence="1">Cell membrane</location>
        <topology evidence="1">Multi-pass membrane protein</topology>
    </subcellularLocation>
</comment>
<dbReference type="InterPro" id="IPR011701">
    <property type="entry name" value="MFS"/>
</dbReference>
<keyword evidence="2" id="KW-0813">Transport</keyword>
<organism evidence="9 10">
    <name type="scientific">Salinimicrobium oceani</name>
    <dbReference type="NCBI Taxonomy" id="2722702"/>
    <lineage>
        <taxon>Bacteria</taxon>
        <taxon>Pseudomonadati</taxon>
        <taxon>Bacteroidota</taxon>
        <taxon>Flavobacteriia</taxon>
        <taxon>Flavobacteriales</taxon>
        <taxon>Flavobacteriaceae</taxon>
        <taxon>Salinimicrobium</taxon>
    </lineage>
</organism>
<accession>A0ABX1D4H8</accession>
<gene>
    <name evidence="9" type="ORF">HC175_15115</name>
</gene>
<keyword evidence="5 8" id="KW-1133">Transmembrane helix</keyword>
<keyword evidence="3" id="KW-1003">Cell membrane</keyword>
<evidence type="ECO:0000313" key="9">
    <source>
        <dbReference type="EMBL" id="NJW54242.1"/>
    </source>
</evidence>
<keyword evidence="4 8" id="KW-0812">Transmembrane</keyword>
<dbReference type="Pfam" id="PF07690">
    <property type="entry name" value="MFS_1"/>
    <property type="match status" value="1"/>
</dbReference>
<feature type="region of interest" description="Disordered" evidence="7">
    <location>
        <begin position="114"/>
        <end position="143"/>
    </location>
</feature>
<dbReference type="InterPro" id="IPR036259">
    <property type="entry name" value="MFS_trans_sf"/>
</dbReference>
<evidence type="ECO:0000256" key="6">
    <source>
        <dbReference type="ARBA" id="ARBA00023136"/>
    </source>
</evidence>
<dbReference type="RefSeq" id="WP_168139321.1">
    <property type="nucleotide sequence ID" value="NZ_JAAVJR010000030.1"/>
</dbReference>
<evidence type="ECO:0000256" key="7">
    <source>
        <dbReference type="SAM" id="MobiDB-lite"/>
    </source>
</evidence>
<dbReference type="EMBL" id="JAAVJR010000030">
    <property type="protein sequence ID" value="NJW54242.1"/>
    <property type="molecule type" value="Genomic_DNA"/>
</dbReference>
<dbReference type="Proteomes" id="UP000703674">
    <property type="component" value="Unassembled WGS sequence"/>
</dbReference>
<dbReference type="PANTHER" id="PTHR23517">
    <property type="entry name" value="RESISTANCE PROTEIN MDTM, PUTATIVE-RELATED-RELATED"/>
    <property type="match status" value="1"/>
</dbReference>
<protein>
    <submittedName>
        <fullName evidence="9">Peptide MFS transporter</fullName>
    </submittedName>
</protein>
<dbReference type="PANTHER" id="PTHR23517:SF15">
    <property type="entry name" value="PROTON-DEPENDENT OLIGOPEPTIDE FAMILY TRANSPORT PROTEIN"/>
    <property type="match status" value="1"/>
</dbReference>
<feature type="transmembrane region" description="Helical" evidence="8">
    <location>
        <begin position="84"/>
        <end position="103"/>
    </location>
</feature>
<evidence type="ECO:0000313" key="10">
    <source>
        <dbReference type="Proteomes" id="UP000703674"/>
    </source>
</evidence>
<dbReference type="SUPFAM" id="SSF103473">
    <property type="entry name" value="MFS general substrate transporter"/>
    <property type="match status" value="1"/>
</dbReference>
<keyword evidence="6 8" id="KW-0472">Membrane</keyword>
<evidence type="ECO:0000256" key="4">
    <source>
        <dbReference type="ARBA" id="ARBA00022692"/>
    </source>
</evidence>
<comment type="caution">
    <text evidence="9">The sequence shown here is derived from an EMBL/GenBank/DDBJ whole genome shotgun (WGS) entry which is preliminary data.</text>
</comment>
<feature type="non-terminal residue" evidence="9">
    <location>
        <position position="1"/>
    </location>
</feature>
<name>A0ABX1D4H8_9FLAO</name>
<feature type="transmembrane region" description="Helical" evidence="8">
    <location>
        <begin position="51"/>
        <end position="72"/>
    </location>
</feature>
<evidence type="ECO:0000256" key="5">
    <source>
        <dbReference type="ARBA" id="ARBA00022989"/>
    </source>
</evidence>
<reference evidence="9 10" key="1">
    <citation type="submission" date="2020-03" db="EMBL/GenBank/DDBJ databases">
        <title>Salinimicrobium sp. nov, isolated from SCS.</title>
        <authorList>
            <person name="Cao W.R."/>
        </authorList>
    </citation>
    <scope>NUCLEOTIDE SEQUENCE [LARGE SCALE GENOMIC DNA]</scope>
    <source>
        <strain evidence="10">J15B91</strain>
    </source>
</reference>